<keyword evidence="3" id="KW-1185">Reference proteome</keyword>
<evidence type="ECO:0000313" key="2">
    <source>
        <dbReference type="EMBL" id="MDQ0436173.1"/>
    </source>
</evidence>
<reference evidence="2 3" key="1">
    <citation type="submission" date="2023-07" db="EMBL/GenBank/DDBJ databases">
        <title>Genomic Encyclopedia of Type Strains, Phase IV (KMG-IV): sequencing the most valuable type-strain genomes for metagenomic binning, comparative biology and taxonomic classification.</title>
        <authorList>
            <person name="Goeker M."/>
        </authorList>
    </citation>
    <scope>NUCLEOTIDE SEQUENCE [LARGE SCALE GENOMIC DNA]</scope>
    <source>
        <strain evidence="2 3">B6-8</strain>
    </source>
</reference>
<dbReference type="Proteomes" id="UP001241603">
    <property type="component" value="Unassembled WGS sequence"/>
</dbReference>
<organism evidence="2 3">
    <name type="scientific">Kaistia dalseonensis</name>
    <dbReference type="NCBI Taxonomy" id="410840"/>
    <lineage>
        <taxon>Bacteria</taxon>
        <taxon>Pseudomonadati</taxon>
        <taxon>Pseudomonadota</taxon>
        <taxon>Alphaproteobacteria</taxon>
        <taxon>Hyphomicrobiales</taxon>
        <taxon>Kaistiaceae</taxon>
        <taxon>Kaistia</taxon>
    </lineage>
</organism>
<evidence type="ECO:0000313" key="3">
    <source>
        <dbReference type="Proteomes" id="UP001241603"/>
    </source>
</evidence>
<dbReference type="InterPro" id="IPR009506">
    <property type="entry name" value="YjiS-like"/>
</dbReference>
<dbReference type="EMBL" id="JAUSVO010000001">
    <property type="protein sequence ID" value="MDQ0436173.1"/>
    <property type="molecule type" value="Genomic_DNA"/>
</dbReference>
<name>A0ABU0H1J4_9HYPH</name>
<sequence length="50" mass="5914">MAVNLYASYKNWRKYRETYSELMRLSNRELTDLGIVRADVNRVARQAAGY</sequence>
<evidence type="ECO:0000259" key="1">
    <source>
        <dbReference type="Pfam" id="PF06568"/>
    </source>
</evidence>
<proteinExistence type="predicted"/>
<accession>A0ABU0H1J4</accession>
<dbReference type="Pfam" id="PF06568">
    <property type="entry name" value="YjiS-like"/>
    <property type="match status" value="1"/>
</dbReference>
<dbReference type="RefSeq" id="WP_370877074.1">
    <property type="nucleotide sequence ID" value="NZ_JAPKNG010000001.1"/>
</dbReference>
<gene>
    <name evidence="2" type="ORF">QO014_000543</name>
</gene>
<protein>
    <submittedName>
        <fullName evidence="2">Uncharacterized protein YjiS (DUF1127 family)</fullName>
    </submittedName>
</protein>
<feature type="domain" description="YjiS-like" evidence="1">
    <location>
        <begin position="7"/>
        <end position="40"/>
    </location>
</feature>
<comment type="caution">
    <text evidence="2">The sequence shown here is derived from an EMBL/GenBank/DDBJ whole genome shotgun (WGS) entry which is preliminary data.</text>
</comment>